<dbReference type="Proteomes" id="UP000241587">
    <property type="component" value="Unassembled WGS sequence"/>
</dbReference>
<name>A0A2T4GL58_FUSCU</name>
<dbReference type="OrthoDB" id="2157530at2759"/>
<comment type="caution">
    <text evidence="1">The sequence shown here is derived from an EMBL/GenBank/DDBJ whole genome shotgun (WGS) entry which is preliminary data.</text>
</comment>
<accession>A0A2T4GL58</accession>
<sequence length="247" mass="28738">MRYVCYIFVLHRAWQCEDPNKTKILGLVLRVGFTKNLATVLRNSIARNIYHAPYEYHRHKFETGVYTATAWLRIDAICINRNDQAEELIQVQPSRYDRPVDNKEETQVCQLAERLKNFVLLSEQECIEDNRIATFMELGKSDYNATAQVEICWSPTMVRRILILQEAVLTQIQPISLCGPCELGYDIFLKTLIPMPDQSEDKQLLYPFMVENPVSFKAIEGEMEVMSVNMHLKNQPHNMQYVTKGLM</sequence>
<dbReference type="AlphaFoldDB" id="A0A2T4GL58"/>
<evidence type="ECO:0000313" key="1">
    <source>
        <dbReference type="EMBL" id="PTD04279.1"/>
    </source>
</evidence>
<organism evidence="1 2">
    <name type="scientific">Fusarium culmorum</name>
    <dbReference type="NCBI Taxonomy" id="5516"/>
    <lineage>
        <taxon>Eukaryota</taxon>
        <taxon>Fungi</taxon>
        <taxon>Dikarya</taxon>
        <taxon>Ascomycota</taxon>
        <taxon>Pezizomycotina</taxon>
        <taxon>Sordariomycetes</taxon>
        <taxon>Hypocreomycetidae</taxon>
        <taxon>Hypocreales</taxon>
        <taxon>Nectriaceae</taxon>
        <taxon>Fusarium</taxon>
    </lineage>
</organism>
<keyword evidence="2" id="KW-1185">Reference proteome</keyword>
<evidence type="ECO:0000313" key="2">
    <source>
        <dbReference type="Proteomes" id="UP000241587"/>
    </source>
</evidence>
<reference evidence="1 2" key="1">
    <citation type="submission" date="2018-02" db="EMBL/GenBank/DDBJ databases">
        <title>Fusarium culmorum secondary metabolites in fungal-bacterial-plant interactions.</title>
        <authorList>
            <person name="Schmidt R."/>
        </authorList>
    </citation>
    <scope>NUCLEOTIDE SEQUENCE [LARGE SCALE GENOMIC DNA]</scope>
    <source>
        <strain evidence="1 2">PV</strain>
    </source>
</reference>
<gene>
    <name evidence="1" type="ORF">FCULG_00000055</name>
</gene>
<dbReference type="EMBL" id="PVEM01000012">
    <property type="protein sequence ID" value="PTD04279.1"/>
    <property type="molecule type" value="Genomic_DNA"/>
</dbReference>
<protein>
    <submittedName>
        <fullName evidence="1">Uncharacterized protein</fullName>
    </submittedName>
</protein>
<proteinExistence type="predicted"/>